<protein>
    <recommendedName>
        <fullName evidence="3">Urate oxidase N-terminal domain-containing protein</fullName>
    </recommendedName>
</protein>
<dbReference type="EMBL" id="JAAAWP010000001">
    <property type="protein sequence ID" value="NDW20349.1"/>
    <property type="molecule type" value="Genomic_DNA"/>
</dbReference>
<feature type="transmembrane region" description="Helical" evidence="2">
    <location>
        <begin position="281"/>
        <end position="298"/>
    </location>
</feature>
<feature type="transmembrane region" description="Helical" evidence="2">
    <location>
        <begin position="252"/>
        <end position="269"/>
    </location>
</feature>
<dbReference type="GO" id="GO:0009055">
    <property type="term" value="F:electron transfer activity"/>
    <property type="evidence" value="ECO:0007669"/>
    <property type="project" value="InterPro"/>
</dbReference>
<feature type="region of interest" description="Disordered" evidence="1">
    <location>
        <begin position="314"/>
        <end position="336"/>
    </location>
</feature>
<feature type="transmembrane region" description="Helical" evidence="2">
    <location>
        <begin position="228"/>
        <end position="246"/>
    </location>
</feature>
<keyword evidence="2" id="KW-1133">Transmembrane helix</keyword>
<evidence type="ECO:0000313" key="5">
    <source>
        <dbReference type="Proteomes" id="UP000478837"/>
    </source>
</evidence>
<evidence type="ECO:0000259" key="3">
    <source>
        <dbReference type="Pfam" id="PF06181"/>
    </source>
</evidence>
<sequence>MPWLDWFSLFVRWLHVIAGVAWIGASFYFIWLDNNLKAPPQWKVDKGIKGDLWAIHGGGFYEVAKYAYGPEQMPTTLHWFKWEAYTTWLSGFALLIIVYYFGASAYLIDPSVNAISPNIAIGLGLALIFGGLALYEIACRSRLANYPVAFGICLIALICAVTFFATQWFSGRGAFIHVGALIGTIMAGNVFLNIMPNQRKMVAAVAAKQSIDPQWGASAKLRSLHNNYFTLPLLFIMISNHYPMTYQHPQNYLVLIAIMAAAAWIRHFFNLRHKGQTQPGILVSGAIAMLAISLWVSWPQSSAALESPTLSQVLPHSDSNSGSHSDNLNATAGDASNGEKGVGLNVGEAVAVGTKTLISNTQVEGLIEKHCVSCHSRNPTDDIFKVAPMGVVLDSWQDIERYAPQIVRRTSVTKDMPFMNKTGMTEQERAAIALWYKQWQLKQ</sequence>
<feature type="transmembrane region" description="Helical" evidence="2">
    <location>
        <begin position="12"/>
        <end position="32"/>
    </location>
</feature>
<proteinExistence type="predicted"/>
<feature type="transmembrane region" description="Helical" evidence="2">
    <location>
        <begin position="114"/>
        <end position="135"/>
    </location>
</feature>
<name>A0A6L9MQ49_9ALTE</name>
<keyword evidence="2" id="KW-0812">Transmembrane</keyword>
<evidence type="ECO:0000256" key="1">
    <source>
        <dbReference type="SAM" id="MobiDB-lite"/>
    </source>
</evidence>
<dbReference type="InterPro" id="IPR010389">
    <property type="entry name" value="Urate_ox_N"/>
</dbReference>
<feature type="transmembrane region" description="Helical" evidence="2">
    <location>
        <begin position="174"/>
        <end position="192"/>
    </location>
</feature>
<dbReference type="SUPFAM" id="SSF46626">
    <property type="entry name" value="Cytochrome c"/>
    <property type="match status" value="1"/>
</dbReference>
<keyword evidence="5" id="KW-1185">Reference proteome</keyword>
<gene>
    <name evidence="4" type="ORF">GTW09_02230</name>
</gene>
<feature type="domain" description="Urate oxidase N-terminal" evidence="3">
    <location>
        <begin position="4"/>
        <end position="296"/>
    </location>
</feature>
<evidence type="ECO:0000313" key="4">
    <source>
        <dbReference type="EMBL" id="NDW20349.1"/>
    </source>
</evidence>
<feature type="transmembrane region" description="Helical" evidence="2">
    <location>
        <begin position="147"/>
        <end position="168"/>
    </location>
</feature>
<accession>A0A6L9MQ49</accession>
<evidence type="ECO:0000256" key="2">
    <source>
        <dbReference type="SAM" id="Phobius"/>
    </source>
</evidence>
<dbReference type="Pfam" id="PF06181">
    <property type="entry name" value="Urate_ox_N"/>
    <property type="match status" value="1"/>
</dbReference>
<dbReference type="GO" id="GO:0020037">
    <property type="term" value="F:heme binding"/>
    <property type="evidence" value="ECO:0007669"/>
    <property type="project" value="InterPro"/>
</dbReference>
<keyword evidence="2" id="KW-0472">Membrane</keyword>
<reference evidence="4 5" key="1">
    <citation type="submission" date="2020-01" db="EMBL/GenBank/DDBJ databases">
        <title>Genomes of bacteria type strains.</title>
        <authorList>
            <person name="Chen J."/>
            <person name="Zhu S."/>
            <person name="Yang J."/>
        </authorList>
    </citation>
    <scope>NUCLEOTIDE SEQUENCE [LARGE SCALE GENOMIC DNA]</scope>
    <source>
        <strain evidence="4 5">LMG 22958</strain>
    </source>
</reference>
<dbReference type="InterPro" id="IPR036909">
    <property type="entry name" value="Cyt_c-like_dom_sf"/>
</dbReference>
<dbReference type="Proteomes" id="UP000478837">
    <property type="component" value="Unassembled WGS sequence"/>
</dbReference>
<feature type="compositionally biased region" description="Low complexity" evidence="1">
    <location>
        <begin position="316"/>
        <end position="327"/>
    </location>
</feature>
<feature type="transmembrane region" description="Helical" evidence="2">
    <location>
        <begin position="88"/>
        <end position="108"/>
    </location>
</feature>
<organism evidence="4 5">
    <name type="scientific">Alteromonas hispanica</name>
    <dbReference type="NCBI Taxonomy" id="315421"/>
    <lineage>
        <taxon>Bacteria</taxon>
        <taxon>Pseudomonadati</taxon>
        <taxon>Pseudomonadota</taxon>
        <taxon>Gammaproteobacteria</taxon>
        <taxon>Alteromonadales</taxon>
        <taxon>Alteromonadaceae</taxon>
        <taxon>Alteromonas/Salinimonas group</taxon>
        <taxon>Alteromonas</taxon>
    </lineage>
</organism>
<dbReference type="AlphaFoldDB" id="A0A6L9MQ49"/>
<dbReference type="RefSeq" id="WP_163109703.1">
    <property type="nucleotide sequence ID" value="NZ_JAAAWP010000001.1"/>
</dbReference>
<comment type="caution">
    <text evidence="4">The sequence shown here is derived from an EMBL/GenBank/DDBJ whole genome shotgun (WGS) entry which is preliminary data.</text>
</comment>